<dbReference type="AlphaFoldDB" id="A0A4V0NGK3"/>
<feature type="compositionally biased region" description="Low complexity" evidence="1">
    <location>
        <begin position="93"/>
        <end position="104"/>
    </location>
</feature>
<accession>A0A4V0NGK3</accession>
<evidence type="ECO:0000313" key="3">
    <source>
        <dbReference type="EMBL" id="AUX33472.1"/>
    </source>
</evidence>
<dbReference type="EMBL" id="CP012672">
    <property type="protein sequence ID" value="AUX33472.1"/>
    <property type="molecule type" value="Genomic_DNA"/>
</dbReference>
<evidence type="ECO:0000259" key="2">
    <source>
        <dbReference type="Pfam" id="PF11141"/>
    </source>
</evidence>
<dbReference type="InterPro" id="IPR022606">
    <property type="entry name" value="DUF2914"/>
</dbReference>
<gene>
    <name evidence="3" type="ORF">SOCE836_056320</name>
</gene>
<evidence type="ECO:0000256" key="1">
    <source>
        <dbReference type="SAM" id="MobiDB-lite"/>
    </source>
</evidence>
<evidence type="ECO:0000313" key="4">
    <source>
        <dbReference type="Proteomes" id="UP000295497"/>
    </source>
</evidence>
<protein>
    <recommendedName>
        <fullName evidence="2">DUF2914 domain-containing protein</fullName>
    </recommendedName>
</protein>
<organism evidence="3 4">
    <name type="scientific">Sorangium cellulosum</name>
    <name type="common">Polyangium cellulosum</name>
    <dbReference type="NCBI Taxonomy" id="56"/>
    <lineage>
        <taxon>Bacteria</taxon>
        <taxon>Pseudomonadati</taxon>
        <taxon>Myxococcota</taxon>
        <taxon>Polyangia</taxon>
        <taxon>Polyangiales</taxon>
        <taxon>Polyangiaceae</taxon>
        <taxon>Sorangium</taxon>
    </lineage>
</organism>
<feature type="region of interest" description="Disordered" evidence="1">
    <location>
        <begin position="28"/>
        <end position="113"/>
    </location>
</feature>
<feature type="domain" description="DUF2914" evidence="2">
    <location>
        <begin position="181"/>
        <end position="226"/>
    </location>
</feature>
<name>A0A4V0NGK3_SORCE</name>
<dbReference type="Pfam" id="PF11141">
    <property type="entry name" value="DUF2914"/>
    <property type="match status" value="1"/>
</dbReference>
<dbReference type="RefSeq" id="WP_129576836.1">
    <property type="nucleotide sequence ID" value="NZ_CP012672.1"/>
</dbReference>
<dbReference type="Proteomes" id="UP000295497">
    <property type="component" value="Chromosome"/>
</dbReference>
<reference evidence="3 4" key="1">
    <citation type="submission" date="2015-09" db="EMBL/GenBank/DDBJ databases">
        <title>Sorangium comparison.</title>
        <authorList>
            <person name="Zaburannyi N."/>
            <person name="Bunk B."/>
            <person name="Overmann J."/>
            <person name="Mueller R."/>
        </authorList>
    </citation>
    <scope>NUCLEOTIDE SEQUENCE [LARGE SCALE GENOMIC DNA]</scope>
    <source>
        <strain evidence="3 4">So ce836</strain>
    </source>
</reference>
<feature type="compositionally biased region" description="Basic and acidic residues" evidence="1">
    <location>
        <begin position="68"/>
        <end position="77"/>
    </location>
</feature>
<proteinExistence type="predicted"/>
<sequence>MVLTLAVAAFGGGALGCSDASEAIARITREEPPALSRAAHGRPGDGQASGAAEDAEARSAADGAAAEGRSDADRRDAAIAARGPARERRRRSGSSLEARAAGPGAQDGGAGEGAAAAPELQVMRLVVAKGIAGREPIEPATSFAIAEIERLYAFVELSNKDRAASEITVVFTPPGGSAPLRIPLAVGAERRFRTWAATRKARAAGLWSVTVNDAAGKELARASFTITT</sequence>
<feature type="compositionally biased region" description="Low complexity" evidence="1">
    <location>
        <begin position="48"/>
        <end position="67"/>
    </location>
</feature>